<keyword evidence="5" id="KW-1185">Reference proteome</keyword>
<evidence type="ECO:0000259" key="3">
    <source>
        <dbReference type="PROSITE" id="PS51186"/>
    </source>
</evidence>
<dbReference type="InterPro" id="IPR016181">
    <property type="entry name" value="Acyl_CoA_acyltransferase"/>
</dbReference>
<dbReference type="Proteomes" id="UP000307507">
    <property type="component" value="Unassembled WGS sequence"/>
</dbReference>
<organism evidence="4 5">
    <name type="scientific">Flavobacterium supellecticarium</name>
    <dbReference type="NCBI Taxonomy" id="2565924"/>
    <lineage>
        <taxon>Bacteria</taxon>
        <taxon>Pseudomonadati</taxon>
        <taxon>Bacteroidota</taxon>
        <taxon>Flavobacteriia</taxon>
        <taxon>Flavobacteriales</taxon>
        <taxon>Flavobacteriaceae</taxon>
        <taxon>Flavobacterium</taxon>
    </lineage>
</organism>
<dbReference type="InterPro" id="IPR000182">
    <property type="entry name" value="GNAT_dom"/>
</dbReference>
<dbReference type="GO" id="GO:0016747">
    <property type="term" value="F:acyltransferase activity, transferring groups other than amino-acyl groups"/>
    <property type="evidence" value="ECO:0007669"/>
    <property type="project" value="InterPro"/>
</dbReference>
<dbReference type="EMBL" id="SSNZ01000001">
    <property type="protein sequence ID" value="THF53122.1"/>
    <property type="molecule type" value="Genomic_DNA"/>
</dbReference>
<evidence type="ECO:0000256" key="2">
    <source>
        <dbReference type="ARBA" id="ARBA00023315"/>
    </source>
</evidence>
<feature type="domain" description="N-acetyltransferase" evidence="3">
    <location>
        <begin position="3"/>
        <end position="164"/>
    </location>
</feature>
<dbReference type="PANTHER" id="PTHR43072:SF23">
    <property type="entry name" value="UPF0039 PROTEIN C11D3.02C"/>
    <property type="match status" value="1"/>
</dbReference>
<keyword evidence="2" id="KW-0012">Acyltransferase</keyword>
<dbReference type="PROSITE" id="PS51186">
    <property type="entry name" value="GNAT"/>
    <property type="match status" value="1"/>
</dbReference>
<dbReference type="Pfam" id="PF00583">
    <property type="entry name" value="Acetyltransf_1"/>
    <property type="match status" value="1"/>
</dbReference>
<sequence length="164" mass="18708">MSVIIRPVTEVDIPEVLEIINYEILNGVSIYDYAPRTLEQQQAIILEKETKNFPFLVAVSDGAIAGFATYGDFRFKEGYRFTVEHSVYLHHEHQGKGLGKLLLGALIKIAKEQQKHTMIAVIDAENDGSIRFHQKMGFEIAGTLRESGYKFDRWLDSVFLQLFL</sequence>
<dbReference type="AlphaFoldDB" id="A0A4S4A3V8"/>
<accession>A0A4S4A3V8</accession>
<keyword evidence="1 4" id="KW-0808">Transferase</keyword>
<dbReference type="Gene3D" id="3.40.630.30">
    <property type="match status" value="1"/>
</dbReference>
<evidence type="ECO:0000313" key="4">
    <source>
        <dbReference type="EMBL" id="THF53122.1"/>
    </source>
</evidence>
<dbReference type="SUPFAM" id="SSF55729">
    <property type="entry name" value="Acyl-CoA N-acyltransferases (Nat)"/>
    <property type="match status" value="1"/>
</dbReference>
<evidence type="ECO:0000313" key="5">
    <source>
        <dbReference type="Proteomes" id="UP000307507"/>
    </source>
</evidence>
<evidence type="ECO:0000256" key="1">
    <source>
        <dbReference type="ARBA" id="ARBA00022679"/>
    </source>
</evidence>
<dbReference type="PANTHER" id="PTHR43072">
    <property type="entry name" value="N-ACETYLTRANSFERASE"/>
    <property type="match status" value="1"/>
</dbReference>
<name>A0A4S4A3V8_9FLAO</name>
<proteinExistence type="predicted"/>
<reference evidence="4 5" key="1">
    <citation type="submission" date="2019-04" db="EMBL/GenBank/DDBJ databases">
        <title>Flavobacterium sp. nov. isolated from construction timber.</title>
        <authorList>
            <person name="Lin S.-Y."/>
            <person name="Chang C.-T."/>
            <person name="Young C.-C."/>
        </authorList>
    </citation>
    <scope>NUCLEOTIDE SEQUENCE [LARGE SCALE GENOMIC DNA]</scope>
    <source>
        <strain evidence="4 5">CC-CTC003</strain>
    </source>
</reference>
<protein>
    <submittedName>
        <fullName evidence="4">N-acetyltransferase</fullName>
    </submittedName>
</protein>
<comment type="caution">
    <text evidence="4">The sequence shown here is derived from an EMBL/GenBank/DDBJ whole genome shotgun (WGS) entry which is preliminary data.</text>
</comment>
<dbReference type="OrthoDB" id="9799096at2"/>
<dbReference type="RefSeq" id="WP_136402063.1">
    <property type="nucleotide sequence ID" value="NZ_SSNZ01000001.1"/>
</dbReference>
<gene>
    <name evidence="4" type="ORF">E6C50_02650</name>
</gene>